<reference evidence="1" key="1">
    <citation type="submission" date="2018-07" db="EMBL/GenBank/DDBJ databases">
        <title>A new Alphabaculovirus highly virulent isolated from Trichoplusia ni (TnSNPV).</title>
        <authorList>
            <person name="Bivian-Hernandez M.D.L.A."/>
            <person name="Del Rincon-Castro M.C."/>
            <person name="Ibarra J.E."/>
        </authorList>
    </citation>
    <scope>NUCLEOTIDE SEQUENCE</scope>
    <source>
        <strain evidence="1">LBIV-4</strain>
    </source>
</reference>
<proteinExistence type="predicted"/>
<organism evidence="1">
    <name type="scientific">Trichoplusia ni single nucleopolyhedrovirus</name>
    <dbReference type="NCBI Taxonomy" id="332054"/>
    <lineage>
        <taxon>Viruses</taxon>
        <taxon>Viruses incertae sedis</taxon>
        <taxon>Naldaviricetes</taxon>
        <taxon>Lefavirales</taxon>
        <taxon>Baculoviridae</taxon>
        <taxon>Alphabaculovirus</taxon>
        <taxon>Alphabaculovirus trini</taxon>
    </lineage>
</organism>
<protein>
    <submittedName>
        <fullName evidence="1">Uncharacterized protein</fullName>
    </submittedName>
</protein>
<evidence type="ECO:0000313" key="1">
    <source>
        <dbReference type="EMBL" id="QBI90350.1"/>
    </source>
</evidence>
<name>A0A481VB93_9ABAC</name>
<sequence>MKSQMLAYDNSGPAGAANFYRQKYYSTPVDRMHARQYNYNEYQNDLSYSPAAWNKLTTSERTNVIYEKCKMSSHHDTVDIRRLQGRDSFRCDDILKIAPHSQPSSYPIAINGDTSAIVASSPTAKGIIMDTVTV</sequence>
<accession>A0A481VB93</accession>
<dbReference type="EMBL" id="MH577296">
    <property type="protein sequence ID" value="QBI90350.1"/>
    <property type="molecule type" value="Genomic_DNA"/>
</dbReference>